<accession>A0ABS2CAT9</accession>
<protein>
    <recommendedName>
        <fullName evidence="3">Chloramphenicol phosphotransferase</fullName>
    </recommendedName>
</protein>
<evidence type="ECO:0000313" key="1">
    <source>
        <dbReference type="EMBL" id="MBM5571265.1"/>
    </source>
</evidence>
<dbReference type="InterPro" id="IPR012853">
    <property type="entry name" value="CPT"/>
</dbReference>
<comment type="caution">
    <text evidence="1">The sequence shown here is derived from an EMBL/GenBank/DDBJ whole genome shotgun (WGS) entry which is preliminary data.</text>
</comment>
<reference evidence="1 2" key="1">
    <citation type="submission" date="2019-11" db="EMBL/GenBank/DDBJ databases">
        <title>Novel Deefgea species.</title>
        <authorList>
            <person name="Han J.-H."/>
        </authorList>
    </citation>
    <scope>NUCLEOTIDE SEQUENCE [LARGE SCALE GENOMIC DNA]</scope>
    <source>
        <strain evidence="1 2">LMG 24817</strain>
    </source>
</reference>
<dbReference type="Proteomes" id="UP001195660">
    <property type="component" value="Unassembled WGS sequence"/>
</dbReference>
<name>A0ABS2CAT9_9NEIS</name>
<dbReference type="InterPro" id="IPR027417">
    <property type="entry name" value="P-loop_NTPase"/>
</dbReference>
<proteinExistence type="predicted"/>
<dbReference type="RefSeq" id="WP_203570587.1">
    <property type="nucleotide sequence ID" value="NZ_WOFE01000002.1"/>
</dbReference>
<evidence type="ECO:0000313" key="2">
    <source>
        <dbReference type="Proteomes" id="UP001195660"/>
    </source>
</evidence>
<dbReference type="EMBL" id="WOFE01000002">
    <property type="protein sequence ID" value="MBM5571265.1"/>
    <property type="molecule type" value="Genomic_DNA"/>
</dbReference>
<keyword evidence="2" id="KW-1185">Reference proteome</keyword>
<gene>
    <name evidence="1" type="ORF">GM173_06685</name>
</gene>
<evidence type="ECO:0008006" key="3">
    <source>
        <dbReference type="Google" id="ProtNLM"/>
    </source>
</evidence>
<dbReference type="Pfam" id="PF07931">
    <property type="entry name" value="CPT"/>
    <property type="match status" value="1"/>
</dbReference>
<dbReference type="Gene3D" id="3.40.50.300">
    <property type="entry name" value="P-loop containing nucleotide triphosphate hydrolases"/>
    <property type="match status" value="1"/>
</dbReference>
<dbReference type="PIRSF" id="PIRSF007531">
    <property type="entry name" value="CPT"/>
    <property type="match status" value="1"/>
</dbReference>
<dbReference type="SUPFAM" id="SSF52540">
    <property type="entry name" value="P-loop containing nucleoside triphosphate hydrolases"/>
    <property type="match status" value="1"/>
</dbReference>
<sequence>MNKPFTIILNGASSSGKSSIAKELVQYIQGLVWIAKIDDIHDMLHCEQELESSEAVECYGVIVQQFNHLLNGFSKTNYSIIVDQVFEQQVWLDGCLKALAEREPILIGVHCNLAELEKRERLRGDRKIGLANWQSTRIHINKKYDIEIDTTYLTPAIAAKEIAMQISQLQKANHIEVLHT</sequence>
<organism evidence="1 2">
    <name type="scientific">Deefgea chitinilytica</name>
    <dbReference type="NCBI Taxonomy" id="570276"/>
    <lineage>
        <taxon>Bacteria</taxon>
        <taxon>Pseudomonadati</taxon>
        <taxon>Pseudomonadota</taxon>
        <taxon>Betaproteobacteria</taxon>
        <taxon>Neisseriales</taxon>
        <taxon>Chitinibacteraceae</taxon>
        <taxon>Deefgea</taxon>
    </lineage>
</organism>